<organism evidence="1 2">
    <name type="scientific">Nezara viridula</name>
    <name type="common">Southern green stink bug</name>
    <name type="synonym">Cimex viridulus</name>
    <dbReference type="NCBI Taxonomy" id="85310"/>
    <lineage>
        <taxon>Eukaryota</taxon>
        <taxon>Metazoa</taxon>
        <taxon>Ecdysozoa</taxon>
        <taxon>Arthropoda</taxon>
        <taxon>Hexapoda</taxon>
        <taxon>Insecta</taxon>
        <taxon>Pterygota</taxon>
        <taxon>Neoptera</taxon>
        <taxon>Paraneoptera</taxon>
        <taxon>Hemiptera</taxon>
        <taxon>Heteroptera</taxon>
        <taxon>Panheteroptera</taxon>
        <taxon>Pentatomomorpha</taxon>
        <taxon>Pentatomoidea</taxon>
        <taxon>Pentatomidae</taxon>
        <taxon>Pentatominae</taxon>
        <taxon>Nezara</taxon>
    </lineage>
</organism>
<dbReference type="EMBL" id="OV725077">
    <property type="protein sequence ID" value="CAH1392192.1"/>
    <property type="molecule type" value="Genomic_DNA"/>
</dbReference>
<dbReference type="Proteomes" id="UP001152798">
    <property type="component" value="Chromosome 1"/>
</dbReference>
<protein>
    <submittedName>
        <fullName evidence="1">Uncharacterized protein</fullName>
    </submittedName>
</protein>
<dbReference type="AlphaFoldDB" id="A0A9P0H3S0"/>
<reference evidence="1" key="1">
    <citation type="submission" date="2022-01" db="EMBL/GenBank/DDBJ databases">
        <authorList>
            <person name="King R."/>
        </authorList>
    </citation>
    <scope>NUCLEOTIDE SEQUENCE</scope>
</reference>
<gene>
    <name evidence="1" type="ORF">NEZAVI_LOCUS3056</name>
</gene>
<sequence length="24" mass="2962">MKKNLMFILHLKILMMKLNMEPLM</sequence>
<evidence type="ECO:0000313" key="2">
    <source>
        <dbReference type="Proteomes" id="UP001152798"/>
    </source>
</evidence>
<proteinExistence type="predicted"/>
<name>A0A9P0H3S0_NEZVI</name>
<evidence type="ECO:0000313" key="1">
    <source>
        <dbReference type="EMBL" id="CAH1392192.1"/>
    </source>
</evidence>
<keyword evidence="2" id="KW-1185">Reference proteome</keyword>
<accession>A0A9P0H3S0</accession>